<dbReference type="SUPFAM" id="SSF51261">
    <property type="entry name" value="Duplicated hybrid motif"/>
    <property type="match status" value="1"/>
</dbReference>
<gene>
    <name evidence="2" type="ORF">EV378_5653</name>
</gene>
<dbReference type="InterPro" id="IPR016047">
    <property type="entry name" value="M23ase_b-sheet_dom"/>
</dbReference>
<evidence type="ECO:0000313" key="3">
    <source>
        <dbReference type="Proteomes" id="UP000295560"/>
    </source>
</evidence>
<evidence type="ECO:0000313" key="2">
    <source>
        <dbReference type="EMBL" id="TCK21663.1"/>
    </source>
</evidence>
<feature type="domain" description="M23ase beta-sheet core" evidence="1">
    <location>
        <begin position="210"/>
        <end position="304"/>
    </location>
</feature>
<dbReference type="EMBL" id="SMFZ01000002">
    <property type="protein sequence ID" value="TCK21663.1"/>
    <property type="molecule type" value="Genomic_DNA"/>
</dbReference>
<accession>A0A4R1HKZ0</accession>
<name>A0A4R1HKZ0_PSEEN</name>
<dbReference type="CDD" id="cd12797">
    <property type="entry name" value="M23_peptidase"/>
    <property type="match status" value="1"/>
</dbReference>
<dbReference type="AlphaFoldDB" id="A0A4R1HKZ0"/>
<protein>
    <submittedName>
        <fullName evidence="2">Murein DD-endopeptidase MepM/ murein hydrolase activator NlpD</fullName>
    </submittedName>
</protein>
<keyword evidence="3" id="KW-1185">Reference proteome</keyword>
<keyword evidence="2" id="KW-0378">Hydrolase</keyword>
<comment type="caution">
    <text evidence="2">The sequence shown here is derived from an EMBL/GenBank/DDBJ whole genome shotgun (WGS) entry which is preliminary data.</text>
</comment>
<dbReference type="InterPro" id="IPR011055">
    <property type="entry name" value="Dup_hybrid_motif"/>
</dbReference>
<dbReference type="Pfam" id="PF01551">
    <property type="entry name" value="Peptidase_M23"/>
    <property type="match status" value="1"/>
</dbReference>
<dbReference type="Proteomes" id="UP000295560">
    <property type="component" value="Unassembled WGS sequence"/>
</dbReference>
<proteinExistence type="predicted"/>
<sequence>MARHRSPQSRRPSLPLLSPQFAVTGAGAAGGYRVGGPHVRHARGTSSGFPLQSRSSRVAAAVVAVGGVAGAAHASVQGTFLPDTQEMAGWFASSEPAPAASVPEPRTAADATIADGSTLAALAAPASARSTAATALTGATAPAAGRPASAVAGARKGIQDVRAAAAAPQAAPAASGGDPGAPAATAAAGGGVQILSGRVTSGFGQRWGTGHMGLDIAAPIGTPIHVPLAGTVISSGPASGFGLWVRVQHDDGTITVYGHINRSLVSVGEKVSAGQQIAEVGNRGQSTGPHLHIEVVQDGTKINPKPWLDEHGFRYT</sequence>
<organism evidence="2 3">
    <name type="scientific">Pseudonocardia endophytica</name>
    <dbReference type="NCBI Taxonomy" id="401976"/>
    <lineage>
        <taxon>Bacteria</taxon>
        <taxon>Bacillati</taxon>
        <taxon>Actinomycetota</taxon>
        <taxon>Actinomycetes</taxon>
        <taxon>Pseudonocardiales</taxon>
        <taxon>Pseudonocardiaceae</taxon>
        <taxon>Pseudonocardia</taxon>
    </lineage>
</organism>
<dbReference type="Gene3D" id="2.70.70.10">
    <property type="entry name" value="Glucose Permease (Domain IIA)"/>
    <property type="match status" value="1"/>
</dbReference>
<dbReference type="GO" id="GO:0004222">
    <property type="term" value="F:metalloendopeptidase activity"/>
    <property type="evidence" value="ECO:0007669"/>
    <property type="project" value="TreeGrafter"/>
</dbReference>
<reference evidence="2 3" key="1">
    <citation type="submission" date="2019-03" db="EMBL/GenBank/DDBJ databases">
        <title>Sequencing the genomes of 1000 actinobacteria strains.</title>
        <authorList>
            <person name="Klenk H.-P."/>
        </authorList>
    </citation>
    <scope>NUCLEOTIDE SEQUENCE [LARGE SCALE GENOMIC DNA]</scope>
    <source>
        <strain evidence="2 3">DSM 44969</strain>
    </source>
</reference>
<dbReference type="PANTHER" id="PTHR21666">
    <property type="entry name" value="PEPTIDASE-RELATED"/>
    <property type="match status" value="1"/>
</dbReference>
<dbReference type="InterPro" id="IPR050570">
    <property type="entry name" value="Cell_wall_metabolism_enzyme"/>
</dbReference>
<dbReference type="PANTHER" id="PTHR21666:SF270">
    <property type="entry name" value="MUREIN HYDROLASE ACTIVATOR ENVC"/>
    <property type="match status" value="1"/>
</dbReference>
<evidence type="ECO:0000259" key="1">
    <source>
        <dbReference type="Pfam" id="PF01551"/>
    </source>
</evidence>